<dbReference type="EMBL" id="CP042435">
    <property type="protein sequence ID" value="QEC68001.1"/>
    <property type="molecule type" value="Genomic_DNA"/>
</dbReference>
<organism evidence="3 4">
    <name type="scientific">Panacibacter ginsenosidivorans</name>
    <dbReference type="NCBI Taxonomy" id="1813871"/>
    <lineage>
        <taxon>Bacteria</taxon>
        <taxon>Pseudomonadati</taxon>
        <taxon>Bacteroidota</taxon>
        <taxon>Chitinophagia</taxon>
        <taxon>Chitinophagales</taxon>
        <taxon>Chitinophagaceae</taxon>
        <taxon>Panacibacter</taxon>
    </lineage>
</organism>
<feature type="domain" description="Lipid/polyisoprenoid-binding YceI-like" evidence="2">
    <location>
        <begin position="21"/>
        <end position="172"/>
    </location>
</feature>
<dbReference type="PANTHER" id="PTHR34406">
    <property type="entry name" value="PROTEIN YCEI"/>
    <property type="match status" value="1"/>
</dbReference>
<dbReference type="KEGG" id="pgin:FRZ67_12065"/>
<dbReference type="SUPFAM" id="SSF101874">
    <property type="entry name" value="YceI-like"/>
    <property type="match status" value="1"/>
</dbReference>
<feature type="chain" id="PRO_5023065048" evidence="1">
    <location>
        <begin position="21"/>
        <end position="172"/>
    </location>
</feature>
<name>A0A5B8VAU5_9BACT</name>
<dbReference type="Pfam" id="PF04264">
    <property type="entry name" value="YceI"/>
    <property type="match status" value="1"/>
</dbReference>
<dbReference type="Gene3D" id="2.40.128.110">
    <property type="entry name" value="Lipid/polyisoprenoid-binding, YceI-like"/>
    <property type="match status" value="1"/>
</dbReference>
<dbReference type="RefSeq" id="WP_147189808.1">
    <property type="nucleotide sequence ID" value="NZ_CP042435.1"/>
</dbReference>
<protein>
    <submittedName>
        <fullName evidence="3">YceI family protein</fullName>
    </submittedName>
</protein>
<dbReference type="SMART" id="SM00867">
    <property type="entry name" value="YceI"/>
    <property type="match status" value="1"/>
</dbReference>
<dbReference type="Proteomes" id="UP000321533">
    <property type="component" value="Chromosome"/>
</dbReference>
<dbReference type="InterPro" id="IPR007372">
    <property type="entry name" value="Lipid/polyisoprenoid-bd_YceI"/>
</dbReference>
<feature type="signal peptide" evidence="1">
    <location>
        <begin position="1"/>
        <end position="20"/>
    </location>
</feature>
<evidence type="ECO:0000313" key="4">
    <source>
        <dbReference type="Proteomes" id="UP000321533"/>
    </source>
</evidence>
<reference evidence="3 4" key="1">
    <citation type="journal article" date="2016" name="Int. J. Syst. Evol. Microbiol.">
        <title>Panacibacter ginsenosidivorans gen. nov., sp. nov., with ginsenoside converting activity isolated from soil of a ginseng field.</title>
        <authorList>
            <person name="Siddiqi M.Z."/>
            <person name="Muhammad Shafi S."/>
            <person name="Choi K.D."/>
            <person name="Im W.T."/>
        </authorList>
    </citation>
    <scope>NUCLEOTIDE SEQUENCE [LARGE SCALE GENOMIC DNA]</scope>
    <source>
        <strain evidence="3 4">Gsoil1550</strain>
    </source>
</reference>
<accession>A0A5B8VAU5</accession>
<evidence type="ECO:0000313" key="3">
    <source>
        <dbReference type="EMBL" id="QEC68001.1"/>
    </source>
</evidence>
<evidence type="ECO:0000256" key="1">
    <source>
        <dbReference type="SAM" id="SignalP"/>
    </source>
</evidence>
<dbReference type="InterPro" id="IPR036761">
    <property type="entry name" value="TTHA0802/YceI-like_sf"/>
</dbReference>
<proteinExistence type="predicted"/>
<keyword evidence="4" id="KW-1185">Reference proteome</keyword>
<dbReference type="PANTHER" id="PTHR34406:SF1">
    <property type="entry name" value="PROTEIN YCEI"/>
    <property type="match status" value="1"/>
</dbReference>
<dbReference type="AlphaFoldDB" id="A0A5B8VAU5"/>
<keyword evidence="1" id="KW-0732">Signal</keyword>
<gene>
    <name evidence="3" type="ORF">FRZ67_12065</name>
</gene>
<sequence>MRKFFTLLLPAFFLVSFISADLKPVDADNAVSFAIKNFGINTNGEFKGLKGVIKWDNANPAASVFNVTVDANTINTGIDMRDDHLRDEDYFNVKKYPVISFVSTAVTAGNITGNLTIKGTTKQVSFPFTVTPSNGSYLFEGSFTINRRDFGIGSSSMSLGNNVTVTLKVQAK</sequence>
<evidence type="ECO:0000259" key="2">
    <source>
        <dbReference type="SMART" id="SM00867"/>
    </source>
</evidence>
<dbReference type="OrthoDB" id="9811006at2"/>